<dbReference type="AlphaFoldDB" id="A0AAV5LKS7"/>
<name>A0AAV5LKS7_9ROSI</name>
<dbReference type="Proteomes" id="UP001054252">
    <property type="component" value="Unassembled WGS sequence"/>
</dbReference>
<evidence type="ECO:0008006" key="3">
    <source>
        <dbReference type="Google" id="ProtNLM"/>
    </source>
</evidence>
<protein>
    <recommendedName>
        <fullName evidence="3">ATP synthase F0 subunit 8</fullName>
    </recommendedName>
</protein>
<sequence>MAFLWPLIVLAFAYAICRFLLMLIPPNVPSIEVDASDVLDDGNQAQDNSFIYVSFSLFDLDLLF</sequence>
<dbReference type="EMBL" id="BPVZ01000125">
    <property type="protein sequence ID" value="GKV37945.1"/>
    <property type="molecule type" value="Genomic_DNA"/>
</dbReference>
<comment type="caution">
    <text evidence="1">The sequence shown here is derived from an EMBL/GenBank/DDBJ whole genome shotgun (WGS) entry which is preliminary data.</text>
</comment>
<accession>A0AAV5LKS7</accession>
<evidence type="ECO:0000313" key="1">
    <source>
        <dbReference type="EMBL" id="GKV37945.1"/>
    </source>
</evidence>
<reference evidence="1 2" key="1">
    <citation type="journal article" date="2021" name="Commun. Biol.">
        <title>The genome of Shorea leprosula (Dipterocarpaceae) highlights the ecological relevance of drought in aseasonal tropical rainforests.</title>
        <authorList>
            <person name="Ng K.K.S."/>
            <person name="Kobayashi M.J."/>
            <person name="Fawcett J.A."/>
            <person name="Hatakeyama M."/>
            <person name="Paape T."/>
            <person name="Ng C.H."/>
            <person name="Ang C.C."/>
            <person name="Tnah L.H."/>
            <person name="Lee C.T."/>
            <person name="Nishiyama T."/>
            <person name="Sese J."/>
            <person name="O'Brien M.J."/>
            <person name="Copetti D."/>
            <person name="Mohd Noor M.I."/>
            <person name="Ong R.C."/>
            <person name="Putra M."/>
            <person name="Sireger I.Z."/>
            <person name="Indrioko S."/>
            <person name="Kosugi Y."/>
            <person name="Izuno A."/>
            <person name="Isagi Y."/>
            <person name="Lee S.L."/>
            <person name="Shimizu K.K."/>
        </authorList>
    </citation>
    <scope>NUCLEOTIDE SEQUENCE [LARGE SCALE GENOMIC DNA]</scope>
    <source>
        <strain evidence="1">214</strain>
    </source>
</reference>
<evidence type="ECO:0000313" key="2">
    <source>
        <dbReference type="Proteomes" id="UP001054252"/>
    </source>
</evidence>
<keyword evidence="2" id="KW-1185">Reference proteome</keyword>
<gene>
    <name evidence="1" type="ORF">SLEP1_g45905</name>
</gene>
<proteinExistence type="predicted"/>
<organism evidence="1 2">
    <name type="scientific">Rubroshorea leprosula</name>
    <dbReference type="NCBI Taxonomy" id="152421"/>
    <lineage>
        <taxon>Eukaryota</taxon>
        <taxon>Viridiplantae</taxon>
        <taxon>Streptophyta</taxon>
        <taxon>Embryophyta</taxon>
        <taxon>Tracheophyta</taxon>
        <taxon>Spermatophyta</taxon>
        <taxon>Magnoliopsida</taxon>
        <taxon>eudicotyledons</taxon>
        <taxon>Gunneridae</taxon>
        <taxon>Pentapetalae</taxon>
        <taxon>rosids</taxon>
        <taxon>malvids</taxon>
        <taxon>Malvales</taxon>
        <taxon>Dipterocarpaceae</taxon>
        <taxon>Rubroshorea</taxon>
    </lineage>
</organism>